<organism evidence="8 9">
    <name type="scientific">Gordonia malaquae NBRC 108250</name>
    <dbReference type="NCBI Taxonomy" id="1223542"/>
    <lineage>
        <taxon>Bacteria</taxon>
        <taxon>Bacillati</taxon>
        <taxon>Actinomycetota</taxon>
        <taxon>Actinomycetes</taxon>
        <taxon>Mycobacteriales</taxon>
        <taxon>Gordoniaceae</taxon>
        <taxon>Gordonia</taxon>
    </lineage>
</organism>
<feature type="transmembrane region" description="Helical" evidence="6">
    <location>
        <begin position="155"/>
        <end position="178"/>
    </location>
</feature>
<comment type="subcellular location">
    <subcellularLocation>
        <location evidence="6">Cell membrane</location>
        <topology evidence="6">Multi-pass membrane protein</topology>
    </subcellularLocation>
    <subcellularLocation>
        <location evidence="1">Membrane</location>
        <topology evidence="1">Multi-pass membrane protein</topology>
    </subcellularLocation>
</comment>
<dbReference type="EMBL" id="BAOP01000002">
    <property type="protein sequence ID" value="GAC78179.1"/>
    <property type="molecule type" value="Genomic_DNA"/>
</dbReference>
<dbReference type="InterPro" id="IPR013525">
    <property type="entry name" value="ABC2_TM"/>
</dbReference>
<dbReference type="PROSITE" id="PS51012">
    <property type="entry name" value="ABC_TM2"/>
    <property type="match status" value="1"/>
</dbReference>
<dbReference type="PANTHER" id="PTHR43027:SF1">
    <property type="entry name" value="DOXORUBICIN RESISTANCE ABC TRANSPORTER PERMEASE PROTEIN DRRC-RELATED"/>
    <property type="match status" value="1"/>
</dbReference>
<evidence type="ECO:0000256" key="1">
    <source>
        <dbReference type="ARBA" id="ARBA00004141"/>
    </source>
</evidence>
<keyword evidence="5" id="KW-0046">Antibiotic resistance</keyword>
<comment type="caution">
    <text evidence="8">The sequence shown here is derived from an EMBL/GenBank/DDBJ whole genome shotgun (WGS) entry which is preliminary data.</text>
</comment>
<evidence type="ECO:0000256" key="4">
    <source>
        <dbReference type="ARBA" id="ARBA00023136"/>
    </source>
</evidence>
<evidence type="ECO:0000259" key="7">
    <source>
        <dbReference type="PROSITE" id="PS51012"/>
    </source>
</evidence>
<dbReference type="AlphaFoldDB" id="M3VD56"/>
<name>M3VD56_GORML</name>
<evidence type="ECO:0000256" key="3">
    <source>
        <dbReference type="ARBA" id="ARBA00022989"/>
    </source>
</evidence>
<evidence type="ECO:0000256" key="5">
    <source>
        <dbReference type="ARBA" id="ARBA00023251"/>
    </source>
</evidence>
<feature type="transmembrane region" description="Helical" evidence="6">
    <location>
        <begin position="40"/>
        <end position="61"/>
    </location>
</feature>
<evidence type="ECO:0000256" key="6">
    <source>
        <dbReference type="RuleBase" id="RU361157"/>
    </source>
</evidence>
<evidence type="ECO:0000313" key="8">
    <source>
        <dbReference type="EMBL" id="GAC78179.1"/>
    </source>
</evidence>
<feature type="transmembrane region" description="Helical" evidence="6">
    <location>
        <begin position="128"/>
        <end position="149"/>
    </location>
</feature>
<dbReference type="Proteomes" id="UP000035009">
    <property type="component" value="Unassembled WGS sequence"/>
</dbReference>
<protein>
    <recommendedName>
        <fullName evidence="6">Transport permease protein</fullName>
    </recommendedName>
</protein>
<dbReference type="PIRSF" id="PIRSF006648">
    <property type="entry name" value="DrrB"/>
    <property type="match status" value="1"/>
</dbReference>
<sequence>MSVMASAQPTVVPAEGSIRAWASNTAVLSWRQILVYVRDVPTLLQSIIIPGISLVLMKVVLGDAIGQATGKNSLYGTVPLIILVGAMGGSMVSAVRLNKERSTGLLARLYVLPINRAADLTSRVVSEIARIIAATAVLLAVGMAIGFRFTNGPLAAAGMVVTAVVFGASFAVLMLALAVNAPPGAPIVQYLGLLISVLMFFNSGFSPLEAYPGWLQPFVEYQPMSPAIELMRSLASGGPIVEPLVTVAVWAAIFVAAAIYPALTGYRKAATAR</sequence>
<dbReference type="Pfam" id="PF01061">
    <property type="entry name" value="ABC2_membrane"/>
    <property type="match status" value="1"/>
</dbReference>
<keyword evidence="3 6" id="KW-1133">Transmembrane helix</keyword>
<dbReference type="InterPro" id="IPR052902">
    <property type="entry name" value="ABC-2_transporter"/>
</dbReference>
<dbReference type="PANTHER" id="PTHR43027">
    <property type="entry name" value="DOXORUBICIN RESISTANCE ABC TRANSPORTER PERMEASE PROTEIN DRRC-RELATED"/>
    <property type="match status" value="1"/>
</dbReference>
<keyword evidence="6" id="KW-1003">Cell membrane</keyword>
<keyword evidence="4 6" id="KW-0472">Membrane</keyword>
<dbReference type="eggNOG" id="COG0842">
    <property type="taxonomic scope" value="Bacteria"/>
</dbReference>
<dbReference type="STRING" id="410332.SAMN04488550_3561"/>
<keyword evidence="9" id="KW-1185">Reference proteome</keyword>
<gene>
    <name evidence="8" type="ORF">GM1_002_01570</name>
</gene>
<proteinExistence type="inferred from homology"/>
<feature type="transmembrane region" description="Helical" evidence="6">
    <location>
        <begin position="190"/>
        <end position="208"/>
    </location>
</feature>
<feature type="transmembrane region" description="Helical" evidence="6">
    <location>
        <begin position="73"/>
        <end position="95"/>
    </location>
</feature>
<feature type="transmembrane region" description="Helical" evidence="6">
    <location>
        <begin position="240"/>
        <end position="263"/>
    </location>
</feature>
<dbReference type="InterPro" id="IPR047817">
    <property type="entry name" value="ABC2_TM_bact-type"/>
</dbReference>
<comment type="similarity">
    <text evidence="6">Belongs to the ABC-2 integral membrane protein family.</text>
</comment>
<evidence type="ECO:0000256" key="2">
    <source>
        <dbReference type="ARBA" id="ARBA00022692"/>
    </source>
</evidence>
<dbReference type="OrthoDB" id="26267at2"/>
<dbReference type="GO" id="GO:0046677">
    <property type="term" value="P:response to antibiotic"/>
    <property type="evidence" value="ECO:0007669"/>
    <property type="project" value="UniProtKB-KW"/>
</dbReference>
<reference evidence="8 9" key="1">
    <citation type="submission" date="2013-02" db="EMBL/GenBank/DDBJ databases">
        <title>Whole genome shotgun sequence of Gordonia malaquae NBRC 108250.</title>
        <authorList>
            <person name="Yoshida I."/>
            <person name="Hosoyama A."/>
            <person name="Tsuchikane K."/>
            <person name="Ando Y."/>
            <person name="Baba S."/>
            <person name="Ohji S."/>
            <person name="Hamada M."/>
            <person name="Tamura T."/>
            <person name="Yamazoe A."/>
            <person name="Yamazaki S."/>
            <person name="Fujita N."/>
        </authorList>
    </citation>
    <scope>NUCLEOTIDE SEQUENCE [LARGE SCALE GENOMIC DNA]</scope>
    <source>
        <strain evidence="8 9">NBRC 108250</strain>
    </source>
</reference>
<evidence type="ECO:0000313" key="9">
    <source>
        <dbReference type="Proteomes" id="UP000035009"/>
    </source>
</evidence>
<keyword evidence="6" id="KW-0813">Transport</keyword>
<accession>M3VD56</accession>
<feature type="domain" description="ABC transmembrane type-2" evidence="7">
    <location>
        <begin position="41"/>
        <end position="269"/>
    </location>
</feature>
<dbReference type="InterPro" id="IPR000412">
    <property type="entry name" value="ABC_2_transport"/>
</dbReference>
<dbReference type="RefSeq" id="WP_008376007.1">
    <property type="nucleotide sequence ID" value="NZ_BAOP01000002.1"/>
</dbReference>
<dbReference type="GO" id="GO:0043190">
    <property type="term" value="C:ATP-binding cassette (ABC) transporter complex"/>
    <property type="evidence" value="ECO:0007669"/>
    <property type="project" value="InterPro"/>
</dbReference>
<keyword evidence="2 6" id="KW-0812">Transmembrane</keyword>
<dbReference type="GO" id="GO:0140359">
    <property type="term" value="F:ABC-type transporter activity"/>
    <property type="evidence" value="ECO:0007669"/>
    <property type="project" value="InterPro"/>
</dbReference>